<keyword evidence="19" id="KW-1185">Reference proteome</keyword>
<evidence type="ECO:0000313" key="18">
    <source>
        <dbReference type="EMBL" id="KAH7088734.1"/>
    </source>
</evidence>
<dbReference type="Proteomes" id="UP000813461">
    <property type="component" value="Unassembled WGS sequence"/>
</dbReference>
<evidence type="ECO:0000256" key="8">
    <source>
        <dbReference type="ARBA" id="ARBA00022729"/>
    </source>
</evidence>
<dbReference type="PANTHER" id="PTHR11731">
    <property type="entry name" value="PROTEASE FAMILY S9B,C DIPEPTIDYL-PEPTIDASE IV-RELATED"/>
    <property type="match status" value="1"/>
</dbReference>
<dbReference type="EC" id="3.4.14.5" evidence="4"/>
<keyword evidence="12" id="KW-0325">Glycoprotein</keyword>
<dbReference type="AlphaFoldDB" id="A0A8K0W009"/>
<feature type="region of interest" description="Disordered" evidence="15">
    <location>
        <begin position="836"/>
        <end position="864"/>
    </location>
</feature>
<evidence type="ECO:0000256" key="7">
    <source>
        <dbReference type="ARBA" id="ARBA00022670"/>
    </source>
</evidence>
<dbReference type="InterPro" id="IPR029058">
    <property type="entry name" value="AB_hydrolase_fold"/>
</dbReference>
<dbReference type="Gene3D" id="3.40.50.1820">
    <property type="entry name" value="alpha/beta hydrolase"/>
    <property type="match status" value="1"/>
</dbReference>
<evidence type="ECO:0000256" key="2">
    <source>
        <dbReference type="ARBA" id="ARBA00004613"/>
    </source>
</evidence>
<protein>
    <recommendedName>
        <fullName evidence="4">dipeptidyl-peptidase IV</fullName>
        <ecNumber evidence="4">3.4.14.5</ecNumber>
    </recommendedName>
    <alternativeName>
        <fullName evidence="13">Dipeptidyl peptidase IV</fullName>
    </alternativeName>
</protein>
<dbReference type="InterPro" id="IPR002471">
    <property type="entry name" value="Pept_S9_AS"/>
</dbReference>
<evidence type="ECO:0000256" key="6">
    <source>
        <dbReference type="ARBA" id="ARBA00022525"/>
    </source>
</evidence>
<comment type="function">
    <text evidence="14">Extracellular dipeptidyl-peptidase which removes N-terminal dipeptides sequentially from polypeptides having unsubstituted N-termini provided that the penultimate residue is proline. Contributes to pathogenicity.</text>
</comment>
<dbReference type="PROSITE" id="PS00708">
    <property type="entry name" value="PRO_ENDOPEP_SER"/>
    <property type="match status" value="1"/>
</dbReference>
<dbReference type="GO" id="GO:0005886">
    <property type="term" value="C:plasma membrane"/>
    <property type="evidence" value="ECO:0007669"/>
    <property type="project" value="TreeGrafter"/>
</dbReference>
<dbReference type="InterPro" id="IPR001375">
    <property type="entry name" value="Peptidase_S9_cat"/>
</dbReference>
<evidence type="ECO:0000256" key="14">
    <source>
        <dbReference type="ARBA" id="ARBA00037607"/>
    </source>
</evidence>
<feature type="domain" description="Peptidase S9 prolyl oligopeptidase catalytic" evidence="16">
    <location>
        <begin position="632"/>
        <end position="828"/>
    </location>
</feature>
<evidence type="ECO:0000313" key="19">
    <source>
        <dbReference type="Proteomes" id="UP000813461"/>
    </source>
</evidence>
<keyword evidence="6" id="KW-0964">Secreted</keyword>
<dbReference type="SUPFAM" id="SSF82171">
    <property type="entry name" value="DPP6 N-terminal domain-like"/>
    <property type="match status" value="1"/>
</dbReference>
<evidence type="ECO:0000256" key="1">
    <source>
        <dbReference type="ARBA" id="ARBA00001257"/>
    </source>
</evidence>
<organism evidence="18 19">
    <name type="scientific">Paraphoma chrysanthemicola</name>
    <dbReference type="NCBI Taxonomy" id="798071"/>
    <lineage>
        <taxon>Eukaryota</taxon>
        <taxon>Fungi</taxon>
        <taxon>Dikarya</taxon>
        <taxon>Ascomycota</taxon>
        <taxon>Pezizomycotina</taxon>
        <taxon>Dothideomycetes</taxon>
        <taxon>Pleosporomycetidae</taxon>
        <taxon>Pleosporales</taxon>
        <taxon>Pleosporineae</taxon>
        <taxon>Phaeosphaeriaceae</taxon>
        <taxon>Paraphoma</taxon>
    </lineage>
</organism>
<comment type="catalytic activity">
    <reaction evidence="1">
        <text>Release of an N-terminal dipeptide, Xaa-Yaa-|-Zaa-, from a polypeptide, preferentially when Yaa is Pro, provided Zaa is neither Pro nor hydroxyproline.</text>
        <dbReference type="EC" id="3.4.14.5"/>
    </reaction>
</comment>
<dbReference type="OrthoDB" id="16520at2759"/>
<evidence type="ECO:0000256" key="12">
    <source>
        <dbReference type="ARBA" id="ARBA00023180"/>
    </source>
</evidence>
<keyword evidence="11" id="KW-0843">Virulence</keyword>
<dbReference type="InterPro" id="IPR050278">
    <property type="entry name" value="Serine_Prot_S9B/DPPIV"/>
</dbReference>
<evidence type="ECO:0000256" key="9">
    <source>
        <dbReference type="ARBA" id="ARBA00022801"/>
    </source>
</evidence>
<evidence type="ECO:0000256" key="4">
    <source>
        <dbReference type="ARBA" id="ARBA00012062"/>
    </source>
</evidence>
<name>A0A8K0W009_9PLEO</name>
<evidence type="ECO:0000256" key="5">
    <source>
        <dbReference type="ARBA" id="ARBA00022438"/>
    </source>
</evidence>
<evidence type="ECO:0000256" key="10">
    <source>
        <dbReference type="ARBA" id="ARBA00022825"/>
    </source>
</evidence>
<comment type="caution">
    <text evidence="18">The sequence shown here is derived from an EMBL/GenBank/DDBJ whole genome shotgun (WGS) entry which is preliminary data.</text>
</comment>
<dbReference type="GO" id="GO:0008239">
    <property type="term" value="F:dipeptidyl-peptidase activity"/>
    <property type="evidence" value="ECO:0007669"/>
    <property type="project" value="UniProtKB-EC"/>
</dbReference>
<dbReference type="InterPro" id="IPR002469">
    <property type="entry name" value="Peptidase_S9B_N"/>
</dbReference>
<keyword evidence="10" id="KW-0720">Serine protease</keyword>
<dbReference type="Pfam" id="PF00326">
    <property type="entry name" value="Peptidase_S9"/>
    <property type="match status" value="1"/>
</dbReference>
<dbReference type="GO" id="GO:0006508">
    <property type="term" value="P:proteolysis"/>
    <property type="evidence" value="ECO:0007669"/>
    <property type="project" value="UniProtKB-KW"/>
</dbReference>
<evidence type="ECO:0000256" key="11">
    <source>
        <dbReference type="ARBA" id="ARBA00023026"/>
    </source>
</evidence>
<dbReference type="GO" id="GO:0005576">
    <property type="term" value="C:extracellular region"/>
    <property type="evidence" value="ECO:0007669"/>
    <property type="project" value="UniProtKB-SubCell"/>
</dbReference>
<dbReference type="SUPFAM" id="SSF53474">
    <property type="entry name" value="alpha/beta-Hydrolases"/>
    <property type="match status" value="1"/>
</dbReference>
<evidence type="ECO:0000256" key="3">
    <source>
        <dbReference type="ARBA" id="ARBA00006150"/>
    </source>
</evidence>
<dbReference type="FunFam" id="3.40.50.1820:FF:000003">
    <property type="entry name" value="Dipeptidyl peptidase 4"/>
    <property type="match status" value="1"/>
</dbReference>
<keyword evidence="8" id="KW-0732">Signal</keyword>
<evidence type="ECO:0000259" key="17">
    <source>
        <dbReference type="Pfam" id="PF00930"/>
    </source>
</evidence>
<evidence type="ECO:0000259" key="16">
    <source>
        <dbReference type="Pfam" id="PF00326"/>
    </source>
</evidence>
<dbReference type="EMBL" id="JAGMVJ010000007">
    <property type="protein sequence ID" value="KAH7088734.1"/>
    <property type="molecule type" value="Genomic_DNA"/>
</dbReference>
<dbReference type="PANTHER" id="PTHR11731:SF162">
    <property type="entry name" value="DIPEPTIDYL PEPTIDASE 4-RELATED"/>
    <property type="match status" value="1"/>
</dbReference>
<gene>
    <name evidence="18" type="ORF">FB567DRAFT_522196</name>
</gene>
<accession>A0A8K0W009</accession>
<dbReference type="Gene3D" id="2.140.10.30">
    <property type="entry name" value="Dipeptidylpeptidase IV, N-terminal domain"/>
    <property type="match status" value="1"/>
</dbReference>
<proteinExistence type="inferred from homology"/>
<keyword evidence="5" id="KW-0031">Aminopeptidase</keyword>
<dbReference type="GO" id="GO:0004252">
    <property type="term" value="F:serine-type endopeptidase activity"/>
    <property type="evidence" value="ECO:0007669"/>
    <property type="project" value="InterPro"/>
</dbReference>
<evidence type="ECO:0000256" key="15">
    <source>
        <dbReference type="SAM" id="MobiDB-lite"/>
    </source>
</evidence>
<sequence>MAPVVPRAMLHKVALCCKKVARAAVLSSHLVHDAFLTLVLKRGSLACFSSSGPSNDLFGPFRALRRHPTRLIVSTFSMRTFALLATALPLISAITPPRFPHQPLGNGTKRLTYNLTTDSPGQLSPSTRSFSWVGTGQDGDYIYTGASGDFLFENVATGQSTTFLSADKVPEDYWDYFISPDATHVLWAVNYTKEYRHSYYADYLIQEVASGETKSLDPTLAGDIQYAEWSPVSSGQITFVKGNNLYIWNNGTITQITDNGGPDWFNAVPDWVYEEEIFGDRYTLWYSPDGAKIAFLTFNETGVGSFRIPYYIDDDAEYPPVYPRELELRYPKVGTKNPVVGFNILDVESGEVTKIPIDAFPEDDLVIGEVTWVTEEHGKVLYRAYNRVQDQEKLVVVDVNASSSKVVRERDGSDGWLENYIQARYIGPVERSNATYGNSSTEYYLDVSDESGWLHLYLFPVDGGEKIALTSGEWEVITIPKVDYKRGLVYFTSTKHHSAESHIYSVSMKTGEVKALVDDTVTAFWTGTFSSGGSYYVLRYAGPDVPYQELYSVNSTTPVRTIVDNKVLYDRLQEYALPNITYLDLAHPSGYTLDAMLRLPPNFDPSKKYPLLLIPYGGPNAKEVHKDFISLNWKAYVASDPELEYVTLTLDGRGTGRKGRKFRSLVTSNLGQLEAEDQIWAAKELAKNSWIDSEHIGIFGWSYGGYLSAKVVEVGDPIISFALITAPVSDWRFYDSLYTERYMKTPTINPEGYNRSRVHDASGFKSIAGGVIIQHGTGDDNVHFQNGAALVNLLMLNRVTPEKMQNTFFTDSDHSINFHNNGRFLYRQLSKKLYEEKQRTGDSKGGHQWSKRTERSRMQRRFTE</sequence>
<evidence type="ECO:0000256" key="13">
    <source>
        <dbReference type="ARBA" id="ARBA00030567"/>
    </source>
</evidence>
<reference evidence="18" key="1">
    <citation type="journal article" date="2021" name="Nat. Commun.">
        <title>Genetic determinants of endophytism in the Arabidopsis root mycobiome.</title>
        <authorList>
            <person name="Mesny F."/>
            <person name="Miyauchi S."/>
            <person name="Thiergart T."/>
            <person name="Pickel B."/>
            <person name="Atanasova L."/>
            <person name="Karlsson M."/>
            <person name="Huettel B."/>
            <person name="Barry K.W."/>
            <person name="Haridas S."/>
            <person name="Chen C."/>
            <person name="Bauer D."/>
            <person name="Andreopoulos W."/>
            <person name="Pangilinan J."/>
            <person name="LaButti K."/>
            <person name="Riley R."/>
            <person name="Lipzen A."/>
            <person name="Clum A."/>
            <person name="Drula E."/>
            <person name="Henrissat B."/>
            <person name="Kohler A."/>
            <person name="Grigoriev I.V."/>
            <person name="Martin F.M."/>
            <person name="Hacquard S."/>
        </authorList>
    </citation>
    <scope>NUCLEOTIDE SEQUENCE</scope>
    <source>
        <strain evidence="18">MPI-SDFR-AT-0120</strain>
    </source>
</reference>
<keyword evidence="7" id="KW-0645">Protease</keyword>
<keyword evidence="9" id="KW-0378">Hydrolase</keyword>
<feature type="domain" description="Dipeptidylpeptidase IV N-terminal" evidence="17">
    <location>
        <begin position="179"/>
        <end position="547"/>
    </location>
</feature>
<comment type="subcellular location">
    <subcellularLocation>
        <location evidence="2">Secreted</location>
    </subcellularLocation>
</comment>
<dbReference type="GO" id="GO:0004177">
    <property type="term" value="F:aminopeptidase activity"/>
    <property type="evidence" value="ECO:0007669"/>
    <property type="project" value="UniProtKB-KW"/>
</dbReference>
<dbReference type="Pfam" id="PF00930">
    <property type="entry name" value="DPPIV_N"/>
    <property type="match status" value="1"/>
</dbReference>
<comment type="similarity">
    <text evidence="3">Belongs to the peptidase S9B family.</text>
</comment>